<comment type="caution">
    <text evidence="1">The sequence shown here is derived from an EMBL/GenBank/DDBJ whole genome shotgun (WGS) entry which is preliminary data.</text>
</comment>
<organism evidence="1 2">
    <name type="scientific">Variovorax paradoxus</name>
    <dbReference type="NCBI Taxonomy" id="34073"/>
    <lineage>
        <taxon>Bacteria</taxon>
        <taxon>Pseudomonadati</taxon>
        <taxon>Pseudomonadota</taxon>
        <taxon>Betaproteobacteria</taxon>
        <taxon>Burkholderiales</taxon>
        <taxon>Comamonadaceae</taxon>
        <taxon>Variovorax</taxon>
    </lineage>
</organism>
<name>A0AAE3XYP5_VARPD</name>
<dbReference type="Proteomes" id="UP001184828">
    <property type="component" value="Unassembled WGS sequence"/>
</dbReference>
<proteinExistence type="predicted"/>
<dbReference type="EMBL" id="JAVDQZ010000004">
    <property type="protein sequence ID" value="MDR6426719.1"/>
    <property type="molecule type" value="Genomic_DNA"/>
</dbReference>
<reference evidence="1" key="1">
    <citation type="submission" date="2023-07" db="EMBL/GenBank/DDBJ databases">
        <title>Sorghum-associated microbial communities from plants grown in Nebraska, USA.</title>
        <authorList>
            <person name="Schachtman D."/>
        </authorList>
    </citation>
    <scope>NUCLEOTIDE SEQUENCE</scope>
    <source>
        <strain evidence="1">DS2114</strain>
    </source>
</reference>
<evidence type="ECO:0000313" key="1">
    <source>
        <dbReference type="EMBL" id="MDR6426719.1"/>
    </source>
</evidence>
<evidence type="ECO:0000313" key="2">
    <source>
        <dbReference type="Proteomes" id="UP001184828"/>
    </source>
</evidence>
<dbReference type="AlphaFoldDB" id="A0AAE3XYP5"/>
<accession>A0AAE3XYP5</accession>
<sequence length="202" mass="22731">MECKTLTQLADWYDRRMATGRRMSSDELGFLVAHVSGLRAAEKMARSDRAVERKADEFARFFYGQDHRDFGDIRARQIVIEGALFDDEVPRHMVWTLGSRLWCLRVPKESTATGSSHALKLMELGGKLIRGSSRVAGHAEPLISAFAQGVVLGFYRLAKIDISTALEGVGFWRRCELVSIHQVGVDRGQRIRAQDGRRKPGQ</sequence>
<gene>
    <name evidence="1" type="ORF">J2738_002857</name>
</gene>
<protein>
    <submittedName>
        <fullName evidence="1">Uncharacterized protein</fullName>
    </submittedName>
</protein>